<evidence type="ECO:0000313" key="1">
    <source>
        <dbReference type="EMBL" id="EFX73013.1"/>
    </source>
</evidence>
<accession>E9H5F5</accession>
<dbReference type="EMBL" id="GL732594">
    <property type="protein sequence ID" value="EFX73013.1"/>
    <property type="molecule type" value="Genomic_DNA"/>
</dbReference>
<keyword evidence="2" id="KW-1185">Reference proteome</keyword>
<organism evidence="1 2">
    <name type="scientific">Daphnia pulex</name>
    <name type="common">Water flea</name>
    <dbReference type="NCBI Taxonomy" id="6669"/>
    <lineage>
        <taxon>Eukaryota</taxon>
        <taxon>Metazoa</taxon>
        <taxon>Ecdysozoa</taxon>
        <taxon>Arthropoda</taxon>
        <taxon>Crustacea</taxon>
        <taxon>Branchiopoda</taxon>
        <taxon>Diplostraca</taxon>
        <taxon>Cladocera</taxon>
        <taxon>Anomopoda</taxon>
        <taxon>Daphniidae</taxon>
        <taxon>Daphnia</taxon>
    </lineage>
</organism>
<dbReference type="Proteomes" id="UP000000305">
    <property type="component" value="Unassembled WGS sequence"/>
</dbReference>
<dbReference type="KEGG" id="dpx:DAPPUDRAFT_253796"/>
<gene>
    <name evidence="1" type="ORF">DAPPUDRAFT_253796</name>
</gene>
<name>E9H5F5_DAPPU</name>
<dbReference type="AlphaFoldDB" id="E9H5F5"/>
<sequence length="200" mass="22248">MFVHAAEVIDRYWKSRIEFQGHQSHVQLKSLEANVSDDMSAVNSTVNSTSDLSMGNASAMEERGIEDIVPFDDALFAAKISVCPHHFVAHQNASHLATWSSVSSRITWAITVKSGPWARGVFFCHVIDFCVVFCSVLPADFLAIVLQNNLQKYGSEAWRPAQSLLRDPGARKNYVPKSIFVRDLIATDGKENNQLLLNPD</sequence>
<proteinExistence type="predicted"/>
<reference evidence="1 2" key="1">
    <citation type="journal article" date="2011" name="Science">
        <title>The ecoresponsive genome of Daphnia pulex.</title>
        <authorList>
            <person name="Colbourne J.K."/>
            <person name="Pfrender M.E."/>
            <person name="Gilbert D."/>
            <person name="Thomas W.K."/>
            <person name="Tucker A."/>
            <person name="Oakley T.H."/>
            <person name="Tokishita S."/>
            <person name="Aerts A."/>
            <person name="Arnold G.J."/>
            <person name="Basu M.K."/>
            <person name="Bauer D.J."/>
            <person name="Caceres C.E."/>
            <person name="Carmel L."/>
            <person name="Casola C."/>
            <person name="Choi J.H."/>
            <person name="Detter J.C."/>
            <person name="Dong Q."/>
            <person name="Dusheyko S."/>
            <person name="Eads B.D."/>
            <person name="Frohlich T."/>
            <person name="Geiler-Samerotte K.A."/>
            <person name="Gerlach D."/>
            <person name="Hatcher P."/>
            <person name="Jogdeo S."/>
            <person name="Krijgsveld J."/>
            <person name="Kriventseva E.V."/>
            <person name="Kultz D."/>
            <person name="Laforsch C."/>
            <person name="Lindquist E."/>
            <person name="Lopez J."/>
            <person name="Manak J.R."/>
            <person name="Muller J."/>
            <person name="Pangilinan J."/>
            <person name="Patwardhan R.P."/>
            <person name="Pitluck S."/>
            <person name="Pritham E.J."/>
            <person name="Rechtsteiner A."/>
            <person name="Rho M."/>
            <person name="Rogozin I.B."/>
            <person name="Sakarya O."/>
            <person name="Salamov A."/>
            <person name="Schaack S."/>
            <person name="Shapiro H."/>
            <person name="Shiga Y."/>
            <person name="Skalitzky C."/>
            <person name="Smith Z."/>
            <person name="Souvorov A."/>
            <person name="Sung W."/>
            <person name="Tang Z."/>
            <person name="Tsuchiya D."/>
            <person name="Tu H."/>
            <person name="Vos H."/>
            <person name="Wang M."/>
            <person name="Wolf Y.I."/>
            <person name="Yamagata H."/>
            <person name="Yamada T."/>
            <person name="Ye Y."/>
            <person name="Shaw J.R."/>
            <person name="Andrews J."/>
            <person name="Crease T.J."/>
            <person name="Tang H."/>
            <person name="Lucas S.M."/>
            <person name="Robertson H.M."/>
            <person name="Bork P."/>
            <person name="Koonin E.V."/>
            <person name="Zdobnov E.M."/>
            <person name="Grigoriev I.V."/>
            <person name="Lynch M."/>
            <person name="Boore J.L."/>
        </authorList>
    </citation>
    <scope>NUCLEOTIDE SEQUENCE [LARGE SCALE GENOMIC DNA]</scope>
</reference>
<dbReference type="InParanoid" id="E9H5F5"/>
<protein>
    <submittedName>
        <fullName evidence="1">Uncharacterized protein</fullName>
    </submittedName>
</protein>
<evidence type="ECO:0000313" key="2">
    <source>
        <dbReference type="Proteomes" id="UP000000305"/>
    </source>
</evidence>
<dbReference type="HOGENOM" id="CLU_1367478_0_0_1"/>